<accession>A0AAV2ZF81</accession>
<reference evidence="2" key="2">
    <citation type="journal article" date="2023" name="Microbiol Resour">
        <title>Decontamination and Annotation of the Draft Genome Sequence of the Oomycete Lagenidium giganteum ARSEF 373.</title>
        <authorList>
            <person name="Morgan W.R."/>
            <person name="Tartar A."/>
        </authorList>
    </citation>
    <scope>NUCLEOTIDE SEQUENCE</scope>
    <source>
        <strain evidence="2">ARSEF 373</strain>
    </source>
</reference>
<protein>
    <submittedName>
        <fullName evidence="2">Uncharacterized protein</fullName>
    </submittedName>
</protein>
<dbReference type="EMBL" id="DAKRPA010000007">
    <property type="protein sequence ID" value="DBA04540.1"/>
    <property type="molecule type" value="Genomic_DNA"/>
</dbReference>
<feature type="region of interest" description="Disordered" evidence="1">
    <location>
        <begin position="1"/>
        <end position="21"/>
    </location>
</feature>
<evidence type="ECO:0000256" key="1">
    <source>
        <dbReference type="SAM" id="MobiDB-lite"/>
    </source>
</evidence>
<keyword evidence="3" id="KW-1185">Reference proteome</keyword>
<organism evidence="2 3">
    <name type="scientific">Lagenidium giganteum</name>
    <dbReference type="NCBI Taxonomy" id="4803"/>
    <lineage>
        <taxon>Eukaryota</taxon>
        <taxon>Sar</taxon>
        <taxon>Stramenopiles</taxon>
        <taxon>Oomycota</taxon>
        <taxon>Peronosporomycetes</taxon>
        <taxon>Pythiales</taxon>
        <taxon>Pythiaceae</taxon>
    </lineage>
</organism>
<proteinExistence type="predicted"/>
<comment type="caution">
    <text evidence="2">The sequence shown here is derived from an EMBL/GenBank/DDBJ whole genome shotgun (WGS) entry which is preliminary data.</text>
</comment>
<evidence type="ECO:0000313" key="2">
    <source>
        <dbReference type="EMBL" id="DBA04540.1"/>
    </source>
</evidence>
<gene>
    <name evidence="2" type="ORF">N0F65_011088</name>
</gene>
<dbReference type="AlphaFoldDB" id="A0AAV2ZF81"/>
<evidence type="ECO:0000313" key="3">
    <source>
        <dbReference type="Proteomes" id="UP001146120"/>
    </source>
</evidence>
<sequence>MASRRRQPSDIKCASPKDTLRPRRTEIYATSTPPRWTGRKLWRGLKRLQNWLGLR</sequence>
<reference evidence="2" key="1">
    <citation type="submission" date="2022-11" db="EMBL/GenBank/DDBJ databases">
        <authorList>
            <person name="Morgan W.R."/>
            <person name="Tartar A."/>
        </authorList>
    </citation>
    <scope>NUCLEOTIDE SEQUENCE</scope>
    <source>
        <strain evidence="2">ARSEF 373</strain>
    </source>
</reference>
<dbReference type="Proteomes" id="UP001146120">
    <property type="component" value="Unassembled WGS sequence"/>
</dbReference>
<name>A0AAV2ZF81_9STRA</name>